<evidence type="ECO:0000313" key="3">
    <source>
        <dbReference type="EMBL" id="QGR20059.1"/>
    </source>
</evidence>
<dbReference type="PANTHER" id="PTHR46268">
    <property type="entry name" value="STRESS RESPONSE PROTEIN NHAX"/>
    <property type="match status" value="1"/>
</dbReference>
<dbReference type="InterPro" id="IPR006016">
    <property type="entry name" value="UspA"/>
</dbReference>
<dbReference type="GeneID" id="42799144"/>
<dbReference type="InterPro" id="IPR014729">
    <property type="entry name" value="Rossmann-like_a/b/a_fold"/>
</dbReference>
<dbReference type="KEGG" id="sazo:D1868_08700"/>
<dbReference type="OrthoDB" id="105697at2157"/>
<dbReference type="Gene3D" id="3.40.50.620">
    <property type="entry name" value="HUPs"/>
    <property type="match status" value="1"/>
</dbReference>
<dbReference type="RefSeq" id="WP_156007478.1">
    <property type="nucleotide sequence ID" value="NZ_CP045483.1"/>
</dbReference>
<name>A0A650CQF3_9CREN</name>
<keyword evidence="4" id="KW-1185">Reference proteome</keyword>
<protein>
    <submittedName>
        <fullName evidence="3">Universal stress protein</fullName>
    </submittedName>
</protein>
<dbReference type="PRINTS" id="PR01438">
    <property type="entry name" value="UNVRSLSTRESS"/>
</dbReference>
<proteinExistence type="inferred from homology"/>
<feature type="domain" description="UspA" evidence="2">
    <location>
        <begin position="4"/>
        <end position="130"/>
    </location>
</feature>
<dbReference type="CDD" id="cd23659">
    <property type="entry name" value="USP_At3g01520-like"/>
    <property type="match status" value="1"/>
</dbReference>
<sequence length="130" mass="14532">MKYVVAYDGSEYSKKAISFLLKMLKKEDEVYLVTVVKEPPKSPEQKIIEERSKAEEVQKEIIKELSDFKVKADILESLDVSDAIIEYCSKIGCDMIVTGSRGLTGLKRIVLGSVSQAILNKSHVPVLIVK</sequence>
<dbReference type="Pfam" id="PF00582">
    <property type="entry name" value="Usp"/>
    <property type="match status" value="1"/>
</dbReference>
<gene>
    <name evidence="3" type="ORF">D1868_08700</name>
</gene>
<dbReference type="SUPFAM" id="SSF52402">
    <property type="entry name" value="Adenine nucleotide alpha hydrolases-like"/>
    <property type="match status" value="1"/>
</dbReference>
<accession>A0A650CQF3</accession>
<dbReference type="Proteomes" id="UP000423396">
    <property type="component" value="Chromosome"/>
</dbReference>
<evidence type="ECO:0000256" key="1">
    <source>
        <dbReference type="ARBA" id="ARBA00008791"/>
    </source>
</evidence>
<reference evidence="3 4" key="1">
    <citation type="submission" date="2019-10" db="EMBL/GenBank/DDBJ databases">
        <title>Genome Sequences from Six Type Strain Members of the Archaeal Family Sulfolobaceae: Acidianus ambivalens, Acidianus infernus, Metallosphaera prunae, Stygiolobus azoricus, Sulfolobus metallicus, and Sulfurisphaera ohwakuensis.</title>
        <authorList>
            <person name="Counts J.A."/>
            <person name="Kelly R.M."/>
        </authorList>
    </citation>
    <scope>NUCLEOTIDE SEQUENCE [LARGE SCALE GENOMIC DNA]</scope>
    <source>
        <strain evidence="3 4">FC6</strain>
    </source>
</reference>
<dbReference type="InterPro" id="IPR006015">
    <property type="entry name" value="Universal_stress_UspA"/>
</dbReference>
<evidence type="ECO:0000259" key="2">
    <source>
        <dbReference type="Pfam" id="PF00582"/>
    </source>
</evidence>
<dbReference type="AlphaFoldDB" id="A0A650CQF3"/>
<dbReference type="PANTHER" id="PTHR46268:SF6">
    <property type="entry name" value="UNIVERSAL STRESS PROTEIN UP12"/>
    <property type="match status" value="1"/>
</dbReference>
<organism evidence="3 4">
    <name type="scientific">Stygiolobus azoricus</name>
    <dbReference type="NCBI Taxonomy" id="41675"/>
    <lineage>
        <taxon>Archaea</taxon>
        <taxon>Thermoproteota</taxon>
        <taxon>Thermoprotei</taxon>
        <taxon>Sulfolobales</taxon>
        <taxon>Sulfolobaceae</taxon>
        <taxon>Stygiolobus</taxon>
    </lineage>
</organism>
<comment type="similarity">
    <text evidence="1">Belongs to the universal stress protein A family.</text>
</comment>
<dbReference type="EMBL" id="CP045483">
    <property type="protein sequence ID" value="QGR20059.1"/>
    <property type="molecule type" value="Genomic_DNA"/>
</dbReference>
<evidence type="ECO:0000313" key="4">
    <source>
        <dbReference type="Proteomes" id="UP000423396"/>
    </source>
</evidence>